<dbReference type="PANTHER" id="PTHR19288:SF46">
    <property type="entry name" value="HALOACID DEHALOGENASE-LIKE HYDROLASE DOMAIN-CONTAINING PROTEIN 2"/>
    <property type="match status" value="1"/>
</dbReference>
<dbReference type="InterPro" id="IPR023214">
    <property type="entry name" value="HAD_sf"/>
</dbReference>
<dbReference type="SUPFAM" id="SSF56784">
    <property type="entry name" value="HAD-like"/>
    <property type="match status" value="1"/>
</dbReference>
<dbReference type="RefSeq" id="WP_320325725.1">
    <property type="nucleotide sequence ID" value="NZ_JALBUS010000007.1"/>
</dbReference>
<keyword evidence="1" id="KW-0378">Hydrolase</keyword>
<dbReference type="Proteomes" id="UP001285244">
    <property type="component" value="Unassembled WGS sequence"/>
</dbReference>
<dbReference type="Pfam" id="PF13344">
    <property type="entry name" value="Hydrolase_6"/>
    <property type="match status" value="1"/>
</dbReference>
<dbReference type="Gene3D" id="3.40.50.1000">
    <property type="entry name" value="HAD superfamily/HAD-like"/>
    <property type="match status" value="2"/>
</dbReference>
<dbReference type="PANTHER" id="PTHR19288">
    <property type="entry name" value="4-NITROPHENYLPHOSPHATASE-RELATED"/>
    <property type="match status" value="1"/>
</dbReference>
<dbReference type="GO" id="GO:0016787">
    <property type="term" value="F:hydrolase activity"/>
    <property type="evidence" value="ECO:0007669"/>
    <property type="project" value="UniProtKB-KW"/>
</dbReference>
<dbReference type="InterPro" id="IPR036412">
    <property type="entry name" value="HAD-like_sf"/>
</dbReference>
<proteinExistence type="predicted"/>
<name>A0ABU4WMH6_9FIRM</name>
<evidence type="ECO:0000313" key="1">
    <source>
        <dbReference type="EMBL" id="MDX8417429.1"/>
    </source>
</evidence>
<gene>
    <name evidence="1" type="ORF">MOZ64_06195</name>
</gene>
<reference evidence="1 2" key="1">
    <citation type="submission" date="2022-03" db="EMBL/GenBank/DDBJ databases">
        <title>Novel taxa within the pig intestine.</title>
        <authorList>
            <person name="Wylensek D."/>
            <person name="Bishof K."/>
            <person name="Afrizal A."/>
            <person name="Clavel T."/>
        </authorList>
    </citation>
    <scope>NUCLEOTIDE SEQUENCE [LARGE SCALE GENOMIC DNA]</scope>
    <source>
        <strain evidence="1 2">Cla-KB-P134</strain>
    </source>
</reference>
<accession>A0ABU4WMH6</accession>
<protein>
    <submittedName>
        <fullName evidence="1">HAD-IIA family hydrolase</fullName>
    </submittedName>
</protein>
<dbReference type="Pfam" id="PF13242">
    <property type="entry name" value="Hydrolase_like"/>
    <property type="match status" value="1"/>
</dbReference>
<dbReference type="InterPro" id="IPR006357">
    <property type="entry name" value="HAD-SF_hydro_IIA"/>
</dbReference>
<dbReference type="NCBIfam" id="TIGR01460">
    <property type="entry name" value="HAD-SF-IIA"/>
    <property type="match status" value="1"/>
</dbReference>
<organism evidence="1 2">
    <name type="scientific">Absicoccus intestinalis</name>
    <dbReference type="NCBI Taxonomy" id="2926319"/>
    <lineage>
        <taxon>Bacteria</taxon>
        <taxon>Bacillati</taxon>
        <taxon>Bacillota</taxon>
        <taxon>Erysipelotrichia</taxon>
        <taxon>Erysipelotrichales</taxon>
        <taxon>Erysipelotrichaceae</taxon>
        <taxon>Absicoccus</taxon>
    </lineage>
</organism>
<keyword evidence="2" id="KW-1185">Reference proteome</keyword>
<evidence type="ECO:0000313" key="2">
    <source>
        <dbReference type="Proteomes" id="UP001285244"/>
    </source>
</evidence>
<dbReference type="EMBL" id="JALBUS010000007">
    <property type="protein sequence ID" value="MDX8417429.1"/>
    <property type="molecule type" value="Genomic_DNA"/>
</dbReference>
<comment type="caution">
    <text evidence="1">The sequence shown here is derived from an EMBL/GenBank/DDBJ whole genome shotgun (WGS) entry which is preliminary data.</text>
</comment>
<sequence length="261" mass="29640">MHMKTLVFDLDGTMYRGTQIIETAKQFLDHCIEKNIPYLFLTNNSMRTPQINVEHMEKMGYTGIRAEQFYNSAMASCQFVKEKYTGRKAYFIGEKGMEQALLDAGFTITDDHPDFVFVGLTKKGNYAMYSQALTCLLQGAKLIGTNKDRILAKPGGFEVGNGSIVAMFEYATHTQSPDIAKPSKTMLDLFLSYFHLHKDDVILIGDNLETDIRLGYENNVQTIFVETGVHTRNDIARLDIHPTWTVSNLMECLEYDTILQD</sequence>